<dbReference type="InterPro" id="IPR047127">
    <property type="entry name" value="MutT-like"/>
</dbReference>
<name>A0A7W8D6H8_9GAMM</name>
<dbReference type="Gene3D" id="3.90.79.10">
    <property type="entry name" value="Nucleoside Triphosphate Pyrophosphohydrolase"/>
    <property type="match status" value="1"/>
</dbReference>
<comment type="cofactor">
    <cofactor evidence="1 18">
        <name>Mg(2+)</name>
        <dbReference type="ChEBI" id="CHEBI:18420"/>
    </cofactor>
</comment>
<dbReference type="FunFam" id="3.90.79.10:FF:000014">
    <property type="entry name" value="8-oxo-dGTP diphosphatase MutT"/>
    <property type="match status" value="1"/>
</dbReference>
<dbReference type="InterPro" id="IPR003561">
    <property type="entry name" value="Mutator_MutT"/>
</dbReference>
<dbReference type="SUPFAM" id="SSF51391">
    <property type="entry name" value="Thiamin phosphate synthase"/>
    <property type="match status" value="1"/>
</dbReference>
<feature type="binding site" evidence="18">
    <location>
        <position position="51"/>
    </location>
    <ligand>
        <name>Mg(2+)</name>
        <dbReference type="ChEBI" id="CHEBI:18420"/>
    </ligand>
</feature>
<gene>
    <name evidence="20" type="ORF">HNQ52_002345</name>
</gene>
<dbReference type="GO" id="GO:0006260">
    <property type="term" value="P:DNA replication"/>
    <property type="evidence" value="ECO:0007669"/>
    <property type="project" value="UniProtKB-KW"/>
</dbReference>
<sequence length="335" mass="35317">MTAARIANRESRITAAPIHVAAGILKDARGRILLARRGDGRDLAGLWEFPGGKVEPGETPHEALARELREEVGIEIGAIDPLIAVPHAYPHKRILLDVSCVRSFTGRARGLEGQALAWVPRERLHAYAMPAADRPVVAALLQPAEYLITPEPGPDLDTFANTLLAAVRGGVRRVQLRALALGADAAAALVAALKPQLREQRAELLLGGRLGGDLDATLALCAAYGCGLHATASQLMSLTRRPALDAVFAASCHTLDELHHAQALGADFAVAGPIAPTPTHADARPLGWAAFAALREQVALPIYALGGLRREDLAIAREHGAQGIAAIRALWSGDA</sequence>
<evidence type="ECO:0000256" key="8">
    <source>
        <dbReference type="ARBA" id="ARBA00022842"/>
    </source>
</evidence>
<dbReference type="InterPro" id="IPR029119">
    <property type="entry name" value="MutY_C"/>
</dbReference>
<keyword evidence="9" id="KW-0234">DNA repair</keyword>
<dbReference type="GO" id="GO:0008413">
    <property type="term" value="F:8-oxo-7,8-dihydroguanosine triphosphate pyrophosphatase activity"/>
    <property type="evidence" value="ECO:0007669"/>
    <property type="project" value="InterPro"/>
</dbReference>
<dbReference type="NCBIfam" id="NF006530">
    <property type="entry name" value="PRK08999.1"/>
    <property type="match status" value="1"/>
</dbReference>
<feature type="binding site" evidence="18">
    <location>
        <position position="71"/>
    </location>
    <ligand>
        <name>Mg(2+)</name>
        <dbReference type="ChEBI" id="CHEBI:18420"/>
    </ligand>
</feature>
<dbReference type="Pfam" id="PF02581">
    <property type="entry name" value="TMP-TENI"/>
    <property type="match status" value="1"/>
</dbReference>
<evidence type="ECO:0000256" key="9">
    <source>
        <dbReference type="ARBA" id="ARBA00023204"/>
    </source>
</evidence>
<evidence type="ECO:0000256" key="7">
    <source>
        <dbReference type="ARBA" id="ARBA00022801"/>
    </source>
</evidence>
<evidence type="ECO:0000256" key="17">
    <source>
        <dbReference type="PIRSR" id="PIRSR603561-1"/>
    </source>
</evidence>
<dbReference type="PRINTS" id="PR00502">
    <property type="entry name" value="NUDIXFAMILY"/>
</dbReference>
<dbReference type="Gene3D" id="3.20.20.70">
    <property type="entry name" value="Aldolase class I"/>
    <property type="match status" value="1"/>
</dbReference>
<evidence type="ECO:0000256" key="6">
    <source>
        <dbReference type="ARBA" id="ARBA00022763"/>
    </source>
</evidence>
<dbReference type="InterPro" id="IPR000086">
    <property type="entry name" value="NUDIX_hydrolase_dom"/>
</dbReference>
<dbReference type="Proteomes" id="UP000521199">
    <property type="component" value="Unassembled WGS sequence"/>
</dbReference>
<dbReference type="EC" id="3.6.1.55" evidence="12"/>
<keyword evidence="5 18" id="KW-0479">Metal-binding</keyword>
<dbReference type="PANTHER" id="PTHR47707:SF1">
    <property type="entry name" value="NUDIX HYDROLASE FAMILY PROTEIN"/>
    <property type="match status" value="1"/>
</dbReference>
<dbReference type="SUPFAM" id="SSF55811">
    <property type="entry name" value="Nudix"/>
    <property type="match status" value="1"/>
</dbReference>
<dbReference type="RefSeq" id="WP_183961345.1">
    <property type="nucleotide sequence ID" value="NZ_JACHHP010000004.1"/>
</dbReference>
<dbReference type="InterPro" id="IPR020084">
    <property type="entry name" value="NUDIX_hydrolase_CS"/>
</dbReference>
<dbReference type="CDD" id="cd03425">
    <property type="entry name" value="NUDIX_MutT_NudA_like"/>
    <property type="match status" value="1"/>
</dbReference>
<feature type="binding site" evidence="17">
    <location>
        <begin position="48"/>
        <end position="51"/>
    </location>
    <ligand>
        <name>8-oxo-dGTP</name>
        <dbReference type="ChEBI" id="CHEBI:77896"/>
    </ligand>
</feature>
<dbReference type="InterPro" id="IPR036206">
    <property type="entry name" value="ThiamineP_synth_sf"/>
</dbReference>
<evidence type="ECO:0000256" key="16">
    <source>
        <dbReference type="ARBA" id="ARBA00042798"/>
    </source>
</evidence>
<reference evidence="20 21" key="1">
    <citation type="submission" date="2020-08" db="EMBL/GenBank/DDBJ databases">
        <title>Genomic Encyclopedia of Type Strains, Phase IV (KMG-IV): sequencing the most valuable type-strain genomes for metagenomic binning, comparative biology and taxonomic classification.</title>
        <authorList>
            <person name="Goeker M."/>
        </authorList>
    </citation>
    <scope>NUCLEOTIDE SEQUENCE [LARGE SCALE GENOMIC DNA]</scope>
    <source>
        <strain evidence="20 21">DSM 24163</strain>
    </source>
</reference>
<organism evidence="20 21">
    <name type="scientific">Chiayiivirga flava</name>
    <dbReference type="NCBI Taxonomy" id="659595"/>
    <lineage>
        <taxon>Bacteria</taxon>
        <taxon>Pseudomonadati</taxon>
        <taxon>Pseudomonadota</taxon>
        <taxon>Gammaproteobacteria</taxon>
        <taxon>Lysobacterales</taxon>
        <taxon>Lysobacteraceae</taxon>
        <taxon>Chiayiivirga</taxon>
    </lineage>
</organism>
<dbReference type="PROSITE" id="PS51462">
    <property type="entry name" value="NUDIX"/>
    <property type="match status" value="1"/>
</dbReference>
<comment type="catalytic activity">
    <reaction evidence="11">
        <text>8-oxo-GTP + H2O = 8-oxo-GMP + diphosphate + H(+)</text>
        <dbReference type="Rhea" id="RHEA:67616"/>
        <dbReference type="ChEBI" id="CHEBI:15377"/>
        <dbReference type="ChEBI" id="CHEBI:15378"/>
        <dbReference type="ChEBI" id="CHEBI:33019"/>
        <dbReference type="ChEBI" id="CHEBI:143553"/>
        <dbReference type="ChEBI" id="CHEBI:145694"/>
    </reaction>
</comment>
<dbReference type="InterPro" id="IPR020476">
    <property type="entry name" value="Nudix_hydrolase"/>
</dbReference>
<keyword evidence="3" id="KW-0515">Mutator protein</keyword>
<evidence type="ECO:0000256" key="2">
    <source>
        <dbReference type="ARBA" id="ARBA00005582"/>
    </source>
</evidence>
<dbReference type="CDD" id="cd00564">
    <property type="entry name" value="TMP_TenI"/>
    <property type="match status" value="1"/>
</dbReference>
<dbReference type="NCBIfam" id="TIGR00586">
    <property type="entry name" value="mutt"/>
    <property type="match status" value="1"/>
</dbReference>
<accession>A0A7W8D6H8</accession>
<comment type="caution">
    <text evidence="20">The sequence shown here is derived from an EMBL/GenBank/DDBJ whole genome shotgun (WGS) entry which is preliminary data.</text>
</comment>
<evidence type="ECO:0000256" key="1">
    <source>
        <dbReference type="ARBA" id="ARBA00001946"/>
    </source>
</evidence>
<dbReference type="AlphaFoldDB" id="A0A7W8D6H8"/>
<evidence type="ECO:0000256" key="15">
    <source>
        <dbReference type="ARBA" id="ARBA00041979"/>
    </source>
</evidence>
<keyword evidence="8 18" id="KW-0460">Magnesium</keyword>
<evidence type="ECO:0000256" key="3">
    <source>
        <dbReference type="ARBA" id="ARBA00022457"/>
    </source>
</evidence>
<keyword evidence="21" id="KW-1185">Reference proteome</keyword>
<evidence type="ECO:0000256" key="11">
    <source>
        <dbReference type="ARBA" id="ARBA00036904"/>
    </source>
</evidence>
<dbReference type="Pfam" id="PF14815">
    <property type="entry name" value="NUDIX_4"/>
    <property type="match status" value="1"/>
</dbReference>
<keyword evidence="7 20" id="KW-0378">Hydrolase</keyword>
<evidence type="ECO:0000256" key="18">
    <source>
        <dbReference type="PIRSR" id="PIRSR603561-2"/>
    </source>
</evidence>
<proteinExistence type="inferred from homology"/>
<evidence type="ECO:0000313" key="20">
    <source>
        <dbReference type="EMBL" id="MBB5208795.1"/>
    </source>
</evidence>
<dbReference type="GO" id="GO:0044716">
    <property type="term" value="F:8-oxo-GDP phosphatase activity"/>
    <property type="evidence" value="ECO:0007669"/>
    <property type="project" value="TreeGrafter"/>
</dbReference>
<keyword evidence="6" id="KW-0227">DNA damage</keyword>
<evidence type="ECO:0000256" key="10">
    <source>
        <dbReference type="ARBA" id="ARBA00035861"/>
    </source>
</evidence>
<dbReference type="InterPro" id="IPR013785">
    <property type="entry name" value="Aldolase_TIM"/>
</dbReference>
<dbReference type="GO" id="GO:0044715">
    <property type="term" value="F:8-oxo-dGDP phosphatase activity"/>
    <property type="evidence" value="ECO:0007669"/>
    <property type="project" value="TreeGrafter"/>
</dbReference>
<evidence type="ECO:0000256" key="14">
    <source>
        <dbReference type="ARBA" id="ARBA00041592"/>
    </source>
</evidence>
<dbReference type="GO" id="GO:0046872">
    <property type="term" value="F:metal ion binding"/>
    <property type="evidence" value="ECO:0007669"/>
    <property type="project" value="UniProtKB-KW"/>
</dbReference>
<dbReference type="GO" id="GO:0035539">
    <property type="term" value="F:8-oxo-7,8-dihydrodeoxyguanosine triphosphate pyrophosphatase activity"/>
    <property type="evidence" value="ECO:0007669"/>
    <property type="project" value="UniProtKB-EC"/>
</dbReference>
<evidence type="ECO:0000256" key="12">
    <source>
        <dbReference type="ARBA" id="ARBA00038905"/>
    </source>
</evidence>
<evidence type="ECO:0000256" key="13">
    <source>
        <dbReference type="ARBA" id="ARBA00040794"/>
    </source>
</evidence>
<evidence type="ECO:0000256" key="5">
    <source>
        <dbReference type="ARBA" id="ARBA00022723"/>
    </source>
</evidence>
<evidence type="ECO:0000313" key="21">
    <source>
        <dbReference type="Proteomes" id="UP000521199"/>
    </source>
</evidence>
<keyword evidence="4" id="KW-0235">DNA replication</keyword>
<dbReference type="GO" id="GO:0009228">
    <property type="term" value="P:thiamine biosynthetic process"/>
    <property type="evidence" value="ECO:0007669"/>
    <property type="project" value="UniProtKB-KW"/>
</dbReference>
<dbReference type="InterPro" id="IPR022998">
    <property type="entry name" value="ThiamineP_synth_TenI"/>
</dbReference>
<feature type="domain" description="Nudix hydrolase" evidence="19">
    <location>
        <begin position="17"/>
        <end position="142"/>
    </location>
</feature>
<comment type="catalytic activity">
    <reaction evidence="10">
        <text>8-oxo-dGTP + H2O = 8-oxo-dGMP + diphosphate + H(+)</text>
        <dbReference type="Rhea" id="RHEA:31575"/>
        <dbReference type="ChEBI" id="CHEBI:15377"/>
        <dbReference type="ChEBI" id="CHEBI:15378"/>
        <dbReference type="ChEBI" id="CHEBI:33019"/>
        <dbReference type="ChEBI" id="CHEBI:63224"/>
        <dbReference type="ChEBI" id="CHEBI:77896"/>
        <dbReference type="EC" id="3.6.1.55"/>
    </reaction>
</comment>
<protein>
    <recommendedName>
        <fullName evidence="13">8-oxo-dGTP diphosphatase</fullName>
        <ecNumber evidence="12">3.6.1.55</ecNumber>
    </recommendedName>
    <alternativeName>
        <fullName evidence="16">7,8-dihydro-8-oxoguanine-triphosphatase</fullName>
    </alternativeName>
    <alternativeName>
        <fullName evidence="15">Mutator protein MutT</fullName>
    </alternativeName>
    <alternativeName>
        <fullName evidence="14">dGTP pyrophosphohydrolase</fullName>
    </alternativeName>
</protein>
<evidence type="ECO:0000256" key="4">
    <source>
        <dbReference type="ARBA" id="ARBA00022705"/>
    </source>
</evidence>
<dbReference type="EMBL" id="JACHHP010000004">
    <property type="protein sequence ID" value="MBB5208795.1"/>
    <property type="molecule type" value="Genomic_DNA"/>
</dbReference>
<dbReference type="InterPro" id="IPR015797">
    <property type="entry name" value="NUDIX_hydrolase-like_dom_sf"/>
</dbReference>
<dbReference type="GO" id="GO:0006281">
    <property type="term" value="P:DNA repair"/>
    <property type="evidence" value="ECO:0007669"/>
    <property type="project" value="UniProtKB-KW"/>
</dbReference>
<dbReference type="PROSITE" id="PS00893">
    <property type="entry name" value="NUDIX_BOX"/>
    <property type="match status" value="1"/>
</dbReference>
<feature type="binding site" evidence="17">
    <location>
        <position position="37"/>
    </location>
    <ligand>
        <name>8-oxo-dGTP</name>
        <dbReference type="ChEBI" id="CHEBI:77896"/>
    </ligand>
</feature>
<dbReference type="PANTHER" id="PTHR47707">
    <property type="entry name" value="8-OXO-DGTP DIPHOSPHATASE"/>
    <property type="match status" value="1"/>
</dbReference>
<evidence type="ECO:0000259" key="19">
    <source>
        <dbReference type="PROSITE" id="PS51462"/>
    </source>
</evidence>
<comment type="similarity">
    <text evidence="2">Belongs to the Nudix hydrolase family.</text>
</comment>